<dbReference type="STRING" id="946362.F2UGJ9"/>
<dbReference type="Pfam" id="PF00266">
    <property type="entry name" value="Aminotran_5"/>
    <property type="match status" value="1"/>
</dbReference>
<name>F2UGJ9_SALR5</name>
<dbReference type="PANTHER" id="PTHR43586:SF15">
    <property type="entry name" value="BLR3095 PROTEIN"/>
    <property type="match status" value="1"/>
</dbReference>
<dbReference type="GeneID" id="16072231"/>
<feature type="domain" description="Aminotransferase class V" evidence="1">
    <location>
        <begin position="100"/>
        <end position="339"/>
    </location>
</feature>
<evidence type="ECO:0000313" key="3">
    <source>
        <dbReference type="Proteomes" id="UP000007799"/>
    </source>
</evidence>
<dbReference type="InterPro" id="IPR015422">
    <property type="entry name" value="PyrdxlP-dep_Trfase_small"/>
</dbReference>
<organism evidence="3">
    <name type="scientific">Salpingoeca rosetta (strain ATCC 50818 / BSB-021)</name>
    <dbReference type="NCBI Taxonomy" id="946362"/>
    <lineage>
        <taxon>Eukaryota</taxon>
        <taxon>Choanoflagellata</taxon>
        <taxon>Craspedida</taxon>
        <taxon>Salpingoecidae</taxon>
        <taxon>Salpingoeca</taxon>
    </lineage>
</organism>
<dbReference type="InterPro" id="IPR000192">
    <property type="entry name" value="Aminotrans_V_dom"/>
</dbReference>
<dbReference type="Gene3D" id="3.40.640.10">
    <property type="entry name" value="Type I PLP-dependent aspartate aminotransferase-like (Major domain)"/>
    <property type="match status" value="1"/>
</dbReference>
<sequence>MNDSKEHAETPHADNPGLDVRHLFAFVDDDKEEDRQVLYFNNAGRGPLLKSTEQVGIEALRTKSRPWAFADNEAMITDIRRMYLQALGLSREAAHLREHAVAMVPSTSYAMTLIARSLSIQQGQRVLVLHGQMSSNVMPWQCVCEEEGASLVVVQRNQLAHNTLQPWSDAVLNALDQHKGYIAAVALPNYLWSDGSHIDLDPIAAYCHEHNIPLVLDVTQSGGVVPLALDRLHPTAVACSVHKWLLGPYGFSLLYVDDALLTKQPLEFHDRRREHADEAWWDEVGAMTDMGYPTPFKPGACRFDSGGRPNYIGVPMLHDALQHLTTWGPAHITAYCTPLLDRLIVGARELGFQVPRSHAPHFVGLTPPVPSDQQHDAPVCPASVSNPDTAWPTMPRLAAAIQRHHHAFCSVRHGAIRVSVFLYTTTAHVDSFVAALATQLAAWRSRTPQP</sequence>
<evidence type="ECO:0000259" key="1">
    <source>
        <dbReference type="Pfam" id="PF00266"/>
    </source>
</evidence>
<reference evidence="2" key="1">
    <citation type="submission" date="2009-08" db="EMBL/GenBank/DDBJ databases">
        <title>Annotation of Salpingoeca rosetta.</title>
        <authorList>
            <consortium name="The Broad Institute Genome Sequencing Platform"/>
            <person name="Russ C."/>
            <person name="Cuomo C."/>
            <person name="Burger G."/>
            <person name="Gray M.W."/>
            <person name="Holland P.W.H."/>
            <person name="King N."/>
            <person name="Lang F.B.F."/>
            <person name="Roger A.J."/>
            <person name="Ruiz-Trillo I."/>
            <person name="Young S.K."/>
            <person name="Zeng Q."/>
            <person name="Gargeya S."/>
            <person name="Alvarado L."/>
            <person name="Berlin A."/>
            <person name="Chapman S.B."/>
            <person name="Chen Z."/>
            <person name="Freedman E."/>
            <person name="Gellesch M."/>
            <person name="Goldberg J."/>
            <person name="Griggs A."/>
            <person name="Gujja S."/>
            <person name="Heilman E."/>
            <person name="Heiman D."/>
            <person name="Howarth C."/>
            <person name="Mehta T."/>
            <person name="Neiman D."/>
            <person name="Pearson M."/>
            <person name="Roberts A."/>
            <person name="Saif S."/>
            <person name="Shea T."/>
            <person name="Shenoy N."/>
            <person name="Sisk P."/>
            <person name="Stolte C."/>
            <person name="Sykes S."/>
            <person name="White J."/>
            <person name="Yandava C."/>
            <person name="Haas B."/>
            <person name="Nusbaum C."/>
            <person name="Birren B."/>
        </authorList>
    </citation>
    <scope>NUCLEOTIDE SEQUENCE [LARGE SCALE GENOMIC DNA]</scope>
    <source>
        <strain evidence="2">ATCC 50818</strain>
    </source>
</reference>
<keyword evidence="3" id="KW-1185">Reference proteome</keyword>
<dbReference type="InterPro" id="IPR015424">
    <property type="entry name" value="PyrdxlP-dep_Trfase"/>
</dbReference>
<dbReference type="EMBL" id="GL832973">
    <property type="protein sequence ID" value="EGD75749.1"/>
    <property type="molecule type" value="Genomic_DNA"/>
</dbReference>
<dbReference type="RefSeq" id="XP_004991670.1">
    <property type="nucleotide sequence ID" value="XM_004991613.1"/>
</dbReference>
<dbReference type="PANTHER" id="PTHR43586">
    <property type="entry name" value="CYSTEINE DESULFURASE"/>
    <property type="match status" value="1"/>
</dbReference>
<dbReference type="InParanoid" id="F2UGJ9"/>
<dbReference type="InterPro" id="IPR015421">
    <property type="entry name" value="PyrdxlP-dep_Trfase_major"/>
</dbReference>
<dbReference type="AlphaFoldDB" id="F2UGJ9"/>
<dbReference type="OMA" id="MRIRREC"/>
<dbReference type="eggNOG" id="ENOG502S1NX">
    <property type="taxonomic scope" value="Eukaryota"/>
</dbReference>
<proteinExistence type="predicted"/>
<dbReference type="OrthoDB" id="5978656at2759"/>
<dbReference type="Gene3D" id="3.90.1150.10">
    <property type="entry name" value="Aspartate Aminotransferase, domain 1"/>
    <property type="match status" value="1"/>
</dbReference>
<gene>
    <name evidence="2" type="ORF">PTSG_07866</name>
</gene>
<protein>
    <recommendedName>
        <fullName evidence="1">Aminotransferase class V domain-containing protein</fullName>
    </recommendedName>
</protein>
<accession>F2UGJ9</accession>
<dbReference type="KEGG" id="sre:PTSG_07866"/>
<dbReference type="SUPFAM" id="SSF53383">
    <property type="entry name" value="PLP-dependent transferases"/>
    <property type="match status" value="1"/>
</dbReference>
<dbReference type="Proteomes" id="UP000007799">
    <property type="component" value="Unassembled WGS sequence"/>
</dbReference>
<evidence type="ECO:0000313" key="2">
    <source>
        <dbReference type="EMBL" id="EGD75749.1"/>
    </source>
</evidence>